<dbReference type="PROSITE" id="PS51462">
    <property type="entry name" value="NUDIX"/>
    <property type="match status" value="1"/>
</dbReference>
<dbReference type="EMBL" id="JBHTBJ010000034">
    <property type="protein sequence ID" value="MFC7278565.1"/>
    <property type="molecule type" value="Genomic_DNA"/>
</dbReference>
<dbReference type="CDD" id="cd02883">
    <property type="entry name" value="NUDIX_Hydrolase"/>
    <property type="match status" value="1"/>
</dbReference>
<gene>
    <name evidence="6" type="ORF">ACFQS1_31690</name>
</gene>
<dbReference type="InterPro" id="IPR000086">
    <property type="entry name" value="NUDIX_hydrolase_dom"/>
</dbReference>
<evidence type="ECO:0000313" key="6">
    <source>
        <dbReference type="EMBL" id="MFC7278565.1"/>
    </source>
</evidence>
<evidence type="ECO:0000256" key="3">
    <source>
        <dbReference type="ARBA" id="ARBA00022801"/>
    </source>
</evidence>
<accession>A0ABW2I0K2</accession>
<dbReference type="PANTHER" id="PTHR43046:SF2">
    <property type="entry name" value="8-OXO-DGTP DIPHOSPHATASE-RELATED"/>
    <property type="match status" value="1"/>
</dbReference>
<protein>
    <submittedName>
        <fullName evidence="6">NUDIX hydrolase</fullName>
    </submittedName>
</protein>
<evidence type="ECO:0000256" key="1">
    <source>
        <dbReference type="ARBA" id="ARBA00001946"/>
    </source>
</evidence>
<comment type="cofactor">
    <cofactor evidence="1">
        <name>Mg(2+)</name>
        <dbReference type="ChEBI" id="CHEBI:18420"/>
    </cofactor>
</comment>
<keyword evidence="3 4" id="KW-0378">Hydrolase</keyword>
<organism evidence="6 7">
    <name type="scientific">Paractinoplanes rhizophilus</name>
    <dbReference type="NCBI Taxonomy" id="1416877"/>
    <lineage>
        <taxon>Bacteria</taxon>
        <taxon>Bacillati</taxon>
        <taxon>Actinomycetota</taxon>
        <taxon>Actinomycetes</taxon>
        <taxon>Micromonosporales</taxon>
        <taxon>Micromonosporaceae</taxon>
        <taxon>Paractinoplanes</taxon>
    </lineage>
</organism>
<feature type="domain" description="Nudix hydrolase" evidence="5">
    <location>
        <begin position="3"/>
        <end position="128"/>
    </location>
</feature>
<dbReference type="Gene3D" id="3.90.79.10">
    <property type="entry name" value="Nucleoside Triphosphate Pyrophosphohydrolase"/>
    <property type="match status" value="1"/>
</dbReference>
<dbReference type="RefSeq" id="WP_378975521.1">
    <property type="nucleotide sequence ID" value="NZ_JBHTBJ010000034.1"/>
</dbReference>
<name>A0ABW2I0K2_9ACTN</name>
<dbReference type="PANTHER" id="PTHR43046">
    <property type="entry name" value="GDP-MANNOSE MANNOSYL HYDROLASE"/>
    <property type="match status" value="1"/>
</dbReference>
<comment type="similarity">
    <text evidence="2 4">Belongs to the Nudix hydrolase family.</text>
</comment>
<dbReference type="InterPro" id="IPR020084">
    <property type="entry name" value="NUDIX_hydrolase_CS"/>
</dbReference>
<reference evidence="7" key="1">
    <citation type="journal article" date="2019" name="Int. J. Syst. Evol. Microbiol.">
        <title>The Global Catalogue of Microorganisms (GCM) 10K type strain sequencing project: providing services to taxonomists for standard genome sequencing and annotation.</title>
        <authorList>
            <consortium name="The Broad Institute Genomics Platform"/>
            <consortium name="The Broad Institute Genome Sequencing Center for Infectious Disease"/>
            <person name="Wu L."/>
            <person name="Ma J."/>
        </authorList>
    </citation>
    <scope>NUCLEOTIDE SEQUENCE [LARGE SCALE GENOMIC DNA]</scope>
    <source>
        <strain evidence="7">XZYJT-10</strain>
    </source>
</reference>
<evidence type="ECO:0000256" key="2">
    <source>
        <dbReference type="ARBA" id="ARBA00005582"/>
    </source>
</evidence>
<dbReference type="GO" id="GO:0016787">
    <property type="term" value="F:hydrolase activity"/>
    <property type="evidence" value="ECO:0007669"/>
    <property type="project" value="UniProtKB-KW"/>
</dbReference>
<proteinExistence type="inferred from homology"/>
<sequence>MKDSHLPVSAAVIVHDGRVLLVRRRVEEGRLSWQLPAGKVEPGESADFAAVRETLEEAGLVVRAIHHLGERVHPDTGRAMVYVACEVVAGTALVADRDEIAEVAWCDRAALAAYVPYPLYGPVQDYIDRGLR</sequence>
<evidence type="ECO:0000259" key="5">
    <source>
        <dbReference type="PROSITE" id="PS51462"/>
    </source>
</evidence>
<dbReference type="InterPro" id="IPR020476">
    <property type="entry name" value="Nudix_hydrolase"/>
</dbReference>
<dbReference type="Proteomes" id="UP001596548">
    <property type="component" value="Unassembled WGS sequence"/>
</dbReference>
<dbReference type="InterPro" id="IPR015797">
    <property type="entry name" value="NUDIX_hydrolase-like_dom_sf"/>
</dbReference>
<evidence type="ECO:0000256" key="4">
    <source>
        <dbReference type="RuleBase" id="RU003476"/>
    </source>
</evidence>
<keyword evidence="7" id="KW-1185">Reference proteome</keyword>
<dbReference type="Pfam" id="PF00293">
    <property type="entry name" value="NUDIX"/>
    <property type="match status" value="1"/>
</dbReference>
<dbReference type="SUPFAM" id="SSF55811">
    <property type="entry name" value="Nudix"/>
    <property type="match status" value="1"/>
</dbReference>
<comment type="caution">
    <text evidence="6">The sequence shown here is derived from an EMBL/GenBank/DDBJ whole genome shotgun (WGS) entry which is preliminary data.</text>
</comment>
<dbReference type="PROSITE" id="PS00893">
    <property type="entry name" value="NUDIX_BOX"/>
    <property type="match status" value="1"/>
</dbReference>
<evidence type="ECO:0000313" key="7">
    <source>
        <dbReference type="Proteomes" id="UP001596548"/>
    </source>
</evidence>
<dbReference type="PRINTS" id="PR00502">
    <property type="entry name" value="NUDIXFAMILY"/>
</dbReference>